<evidence type="ECO:0000313" key="3">
    <source>
        <dbReference type="Proteomes" id="UP000275846"/>
    </source>
</evidence>
<sequence>MSRNTRIYDEVAQRISKANQAIGRLQASVRNRHGRSKRRYKDTLKKSLRQLQINAAGWEDLAQDRPAWIRSVKTGAAIYEANRFSAALAKKRHESQQRPGPTPPTLRPCQHAGAVNAPSARESA</sequence>
<dbReference type="AlphaFoldDB" id="A0A183TJH5"/>
<reference evidence="2 3" key="2">
    <citation type="submission" date="2018-11" db="EMBL/GenBank/DDBJ databases">
        <authorList>
            <consortium name="Pathogen Informatics"/>
        </authorList>
    </citation>
    <scope>NUCLEOTIDE SEQUENCE [LARGE SCALE GENOMIC DNA]</scope>
    <source>
        <strain evidence="2 3">NST_G2</strain>
    </source>
</reference>
<dbReference type="Proteomes" id="UP000275846">
    <property type="component" value="Unassembled WGS sequence"/>
</dbReference>
<reference evidence="4" key="1">
    <citation type="submission" date="2016-06" db="UniProtKB">
        <authorList>
            <consortium name="WormBaseParasite"/>
        </authorList>
    </citation>
    <scope>IDENTIFICATION</scope>
</reference>
<proteinExistence type="predicted"/>
<evidence type="ECO:0000313" key="2">
    <source>
        <dbReference type="EMBL" id="VDM03009.1"/>
    </source>
</evidence>
<dbReference type="EMBL" id="UYSU01041314">
    <property type="protein sequence ID" value="VDM03009.1"/>
    <property type="molecule type" value="Genomic_DNA"/>
</dbReference>
<keyword evidence="3" id="KW-1185">Reference proteome</keyword>
<evidence type="ECO:0000256" key="1">
    <source>
        <dbReference type="SAM" id="MobiDB-lite"/>
    </source>
</evidence>
<protein>
    <submittedName>
        <fullName evidence="4">Reverse transcriptase</fullName>
    </submittedName>
</protein>
<evidence type="ECO:0000313" key="4">
    <source>
        <dbReference type="WBParaSite" id="SSLN_0001725801-mRNA-1"/>
    </source>
</evidence>
<feature type="region of interest" description="Disordered" evidence="1">
    <location>
        <begin position="89"/>
        <end position="124"/>
    </location>
</feature>
<gene>
    <name evidence="2" type="ORF">SSLN_LOCUS16623</name>
</gene>
<dbReference type="WBParaSite" id="SSLN_0001725801-mRNA-1">
    <property type="protein sequence ID" value="SSLN_0001725801-mRNA-1"/>
    <property type="gene ID" value="SSLN_0001725801"/>
</dbReference>
<dbReference type="OrthoDB" id="6316315at2759"/>
<organism evidence="4">
    <name type="scientific">Schistocephalus solidus</name>
    <name type="common">Tapeworm</name>
    <dbReference type="NCBI Taxonomy" id="70667"/>
    <lineage>
        <taxon>Eukaryota</taxon>
        <taxon>Metazoa</taxon>
        <taxon>Spiralia</taxon>
        <taxon>Lophotrochozoa</taxon>
        <taxon>Platyhelminthes</taxon>
        <taxon>Cestoda</taxon>
        <taxon>Eucestoda</taxon>
        <taxon>Diphyllobothriidea</taxon>
        <taxon>Diphyllobothriidae</taxon>
        <taxon>Schistocephalus</taxon>
    </lineage>
</organism>
<accession>A0A183TJH5</accession>
<name>A0A183TJH5_SCHSO</name>